<dbReference type="GO" id="GO:0003677">
    <property type="term" value="F:DNA binding"/>
    <property type="evidence" value="ECO:0007669"/>
    <property type="project" value="InterPro"/>
</dbReference>
<protein>
    <submittedName>
        <fullName evidence="3">XRE family transcriptional regulator</fullName>
    </submittedName>
</protein>
<name>A0A3R0XGS9_SALER</name>
<feature type="compositionally biased region" description="Polar residues" evidence="1">
    <location>
        <begin position="84"/>
        <end position="104"/>
    </location>
</feature>
<dbReference type="Proteomes" id="UP000885392">
    <property type="component" value="Unassembled WGS sequence"/>
</dbReference>
<organism evidence="3">
    <name type="scientific">Salmonella enterica</name>
    <name type="common">Salmonella choleraesuis</name>
    <dbReference type="NCBI Taxonomy" id="28901"/>
    <lineage>
        <taxon>Bacteria</taxon>
        <taxon>Pseudomonadati</taxon>
        <taxon>Pseudomonadota</taxon>
        <taxon>Gammaproteobacteria</taxon>
        <taxon>Enterobacterales</taxon>
        <taxon>Enterobacteriaceae</taxon>
        <taxon>Salmonella</taxon>
    </lineage>
</organism>
<evidence type="ECO:0000259" key="2">
    <source>
        <dbReference type="PROSITE" id="PS50943"/>
    </source>
</evidence>
<accession>A0A3R0XGS9</accession>
<dbReference type="AlphaFoldDB" id="A0A3R0XGS9"/>
<dbReference type="InterPro" id="IPR010982">
    <property type="entry name" value="Lambda_DNA-bd_dom_sf"/>
</dbReference>
<dbReference type="Pfam" id="PF01381">
    <property type="entry name" value="HTH_3"/>
    <property type="match status" value="1"/>
</dbReference>
<evidence type="ECO:0000256" key="1">
    <source>
        <dbReference type="SAM" id="MobiDB-lite"/>
    </source>
</evidence>
<reference evidence="3" key="1">
    <citation type="submission" date="2018-10" db="EMBL/GenBank/DDBJ databases">
        <authorList>
            <consortium name="PulseNet: The National Subtyping Network for Foodborne Disease Surveillance"/>
            <person name="Tarr C.L."/>
            <person name="Trees E."/>
            <person name="Katz L.S."/>
            <person name="Carleton-Romer H.A."/>
            <person name="Stroika S."/>
            <person name="Kucerova Z."/>
            <person name="Roache K.F."/>
            <person name="Sabol A.L."/>
            <person name="Besser J."/>
            <person name="Gerner-Smidt P."/>
        </authorList>
    </citation>
    <scope>NUCLEOTIDE SEQUENCE [LARGE SCALE GENOMIC DNA]</scope>
    <source>
        <strain evidence="3">PNUSAS038541</strain>
    </source>
</reference>
<sequence>MSIDYAKKLLHIRTSEGLTQKQFSEITNIPLNTIQKYEPGHQQARAELAERVLQVKGLQKYALWLMTGQTAEIAGQIAPPLSLDGSNHSEVDQVSTEATQKSHR</sequence>
<dbReference type="Gene3D" id="1.10.260.40">
    <property type="entry name" value="lambda repressor-like DNA-binding domains"/>
    <property type="match status" value="1"/>
</dbReference>
<feature type="region of interest" description="Disordered" evidence="1">
    <location>
        <begin position="79"/>
        <end position="104"/>
    </location>
</feature>
<evidence type="ECO:0000313" key="3">
    <source>
        <dbReference type="EMBL" id="MLV99430.1"/>
    </source>
</evidence>
<dbReference type="PROSITE" id="PS50943">
    <property type="entry name" value="HTH_CROC1"/>
    <property type="match status" value="1"/>
</dbReference>
<dbReference type="SUPFAM" id="SSF47413">
    <property type="entry name" value="lambda repressor-like DNA-binding domains"/>
    <property type="match status" value="1"/>
</dbReference>
<dbReference type="SMART" id="SM00530">
    <property type="entry name" value="HTH_XRE"/>
    <property type="match status" value="1"/>
</dbReference>
<proteinExistence type="predicted"/>
<dbReference type="InterPro" id="IPR001387">
    <property type="entry name" value="Cro/C1-type_HTH"/>
</dbReference>
<gene>
    <name evidence="3" type="ORF">EAK82_03850</name>
</gene>
<dbReference type="EMBL" id="RVIJ01000002">
    <property type="protein sequence ID" value="MLV99430.1"/>
    <property type="molecule type" value="Genomic_DNA"/>
</dbReference>
<dbReference type="CDD" id="cd00093">
    <property type="entry name" value="HTH_XRE"/>
    <property type="match status" value="1"/>
</dbReference>
<comment type="caution">
    <text evidence="3">The sequence shown here is derived from an EMBL/GenBank/DDBJ whole genome shotgun (WGS) entry which is preliminary data.</text>
</comment>
<feature type="domain" description="HTH cro/C1-type" evidence="2">
    <location>
        <begin position="9"/>
        <end position="64"/>
    </location>
</feature>